<dbReference type="PANTHER" id="PTHR37946">
    <property type="entry name" value="SLL1969 PROTEIN"/>
    <property type="match status" value="1"/>
</dbReference>
<evidence type="ECO:0000313" key="1">
    <source>
        <dbReference type="EMBL" id="SOH94081.1"/>
    </source>
</evidence>
<gene>
    <name evidence="1" type="ORF">SAMN06273572_103108</name>
</gene>
<dbReference type="EMBL" id="OCTN01000003">
    <property type="protein sequence ID" value="SOH94081.1"/>
    <property type="molecule type" value="Genomic_DNA"/>
</dbReference>
<proteinExistence type="predicted"/>
<dbReference type="SUPFAM" id="SSF53474">
    <property type="entry name" value="alpha/beta-Hydrolases"/>
    <property type="match status" value="1"/>
</dbReference>
<dbReference type="PANTHER" id="PTHR37946:SF1">
    <property type="entry name" value="SLL1969 PROTEIN"/>
    <property type="match status" value="1"/>
</dbReference>
<evidence type="ECO:0008006" key="3">
    <source>
        <dbReference type="Google" id="ProtNLM"/>
    </source>
</evidence>
<dbReference type="InterPro" id="IPR029058">
    <property type="entry name" value="AB_hydrolase_fold"/>
</dbReference>
<keyword evidence="2" id="KW-1185">Reference proteome</keyword>
<protein>
    <recommendedName>
        <fullName evidence="3">Alpha/beta hydrolase family protein</fullName>
    </recommendedName>
</protein>
<sequence length="223" mass="23841">MTDLRDKTENRRAVGLIHGLGRGPGSMMIMANRLETAGFRPFLLSYRSRHVVPSEAQADLSRQLDAKAPDGCDLVGYSLGGVLSLRLKIANPDRIGRVVQLGPPNLGSPMAAFFQEVRLVADLMGPALQRLAAADMGLNDLPPEVARDLGIIAGSAPIEPLSALWGIDEPSDGMVPVSSALGIDHADALVTKTMHGILPLSIEAARQVAAFLRDGRFMREDTK</sequence>
<dbReference type="OrthoDB" id="556502at2"/>
<name>A0A2C9CRA6_9RHOB</name>
<reference evidence="2" key="1">
    <citation type="submission" date="2017-09" db="EMBL/GenBank/DDBJ databases">
        <authorList>
            <person name="Varghese N."/>
            <person name="Submissions S."/>
        </authorList>
    </citation>
    <scope>NUCLEOTIDE SEQUENCE [LARGE SCALE GENOMIC DNA]</scope>
    <source>
        <strain evidence="2">C7</strain>
    </source>
</reference>
<organism evidence="1 2">
    <name type="scientific">Pontivivens marinum</name>
    <dbReference type="NCBI Taxonomy" id="1690039"/>
    <lineage>
        <taxon>Bacteria</taxon>
        <taxon>Pseudomonadati</taxon>
        <taxon>Pseudomonadota</taxon>
        <taxon>Alphaproteobacteria</taxon>
        <taxon>Rhodobacterales</taxon>
        <taxon>Paracoccaceae</taxon>
        <taxon>Pontivivens</taxon>
    </lineage>
</organism>
<evidence type="ECO:0000313" key="2">
    <source>
        <dbReference type="Proteomes" id="UP000220034"/>
    </source>
</evidence>
<dbReference type="Gene3D" id="3.40.50.1820">
    <property type="entry name" value="alpha/beta hydrolase"/>
    <property type="match status" value="1"/>
</dbReference>
<dbReference type="AlphaFoldDB" id="A0A2C9CRA6"/>
<accession>A0A2C9CRA6</accession>
<dbReference type="Proteomes" id="UP000220034">
    <property type="component" value="Unassembled WGS sequence"/>
</dbReference>
<dbReference type="RefSeq" id="WP_097929643.1">
    <property type="nucleotide sequence ID" value="NZ_OCTN01000003.1"/>
</dbReference>